<dbReference type="PROSITE" id="PS51184">
    <property type="entry name" value="JMJC"/>
    <property type="match status" value="1"/>
</dbReference>
<comment type="caution">
    <text evidence="2">The sequence shown here is derived from an EMBL/GenBank/DDBJ whole genome shotgun (WGS) entry which is preliminary data.</text>
</comment>
<dbReference type="InterPro" id="IPR003347">
    <property type="entry name" value="JmjC_dom"/>
</dbReference>
<dbReference type="EMBL" id="JADIKD010000012">
    <property type="protein sequence ID" value="MFK2919712.1"/>
    <property type="molecule type" value="Genomic_DNA"/>
</dbReference>
<sequence>MPVPMEEFVVDGRDDVLDAIVGSERPLVMRGLVKHWPIVAAARESESAFVARLSGFDNGTPVDALLMPPGEDGVVGYSADLQHFNFRHQRVSVSQGLQHLQQFNRQEQPPALAMQSAPIAACLPGFLAEHSVPFLDAAIQPRIWIGNKVTTPAHFDEFHNIACVVSGSRRFTLFPPEQVRNLYVGPLDFAPTGAAISVARLDRPDDPRYPRLKLALEHAWVAELQPGDATYMPPMWWHHVASLGSINALVNYWWKPGLGSGLVPQTLLGCLLHCVLGFKSLPPAERKAWRELLDHYVFSDEDPAAHIPPSRRGVLGPLDAQQVAKLRETVLRYL</sequence>
<feature type="domain" description="JmjC" evidence="1">
    <location>
        <begin position="98"/>
        <end position="269"/>
    </location>
</feature>
<dbReference type="PANTHER" id="PTHR12461">
    <property type="entry name" value="HYPOXIA-INDUCIBLE FACTOR 1 ALPHA INHIBITOR-RELATED"/>
    <property type="match status" value="1"/>
</dbReference>
<dbReference type="RefSeq" id="WP_379984258.1">
    <property type="nucleotide sequence ID" value="NZ_JADIKD010000012.1"/>
</dbReference>
<dbReference type="Proteomes" id="UP001620408">
    <property type="component" value="Unassembled WGS sequence"/>
</dbReference>
<dbReference type="InterPro" id="IPR041667">
    <property type="entry name" value="Cupin_8"/>
</dbReference>
<dbReference type="PANTHER" id="PTHR12461:SF105">
    <property type="entry name" value="HYPOXIA-INDUCIBLE FACTOR 1-ALPHA INHIBITOR"/>
    <property type="match status" value="1"/>
</dbReference>
<evidence type="ECO:0000259" key="1">
    <source>
        <dbReference type="PROSITE" id="PS51184"/>
    </source>
</evidence>
<proteinExistence type="predicted"/>
<organism evidence="2 3">
    <name type="scientific">Dyella koreensis</name>
    <dbReference type="NCBI Taxonomy" id="311235"/>
    <lineage>
        <taxon>Bacteria</taxon>
        <taxon>Pseudomonadati</taxon>
        <taxon>Pseudomonadota</taxon>
        <taxon>Gammaproteobacteria</taxon>
        <taxon>Lysobacterales</taxon>
        <taxon>Rhodanobacteraceae</taxon>
        <taxon>Dyella</taxon>
    </lineage>
</organism>
<dbReference type="Gene3D" id="2.60.120.10">
    <property type="entry name" value="Jelly Rolls"/>
    <property type="match status" value="1"/>
</dbReference>
<accession>A0ABW8KCV8</accession>
<gene>
    <name evidence="2" type="ORF">ISS97_20795</name>
</gene>
<dbReference type="SMART" id="SM00558">
    <property type="entry name" value="JmjC"/>
    <property type="match status" value="1"/>
</dbReference>
<evidence type="ECO:0000313" key="3">
    <source>
        <dbReference type="Proteomes" id="UP001620408"/>
    </source>
</evidence>
<keyword evidence="3" id="KW-1185">Reference proteome</keyword>
<dbReference type="Pfam" id="PF13621">
    <property type="entry name" value="Cupin_8"/>
    <property type="match status" value="1"/>
</dbReference>
<protein>
    <submittedName>
        <fullName evidence="2">Cupin-like domain-containing protein</fullName>
    </submittedName>
</protein>
<name>A0ABW8KCV8_9GAMM</name>
<dbReference type="InterPro" id="IPR014710">
    <property type="entry name" value="RmlC-like_jellyroll"/>
</dbReference>
<dbReference type="SUPFAM" id="SSF51197">
    <property type="entry name" value="Clavaminate synthase-like"/>
    <property type="match status" value="1"/>
</dbReference>
<reference evidence="2 3" key="1">
    <citation type="submission" date="2020-10" db="EMBL/GenBank/DDBJ databases">
        <title>Phylogeny of dyella-like bacteria.</title>
        <authorList>
            <person name="Fu J."/>
        </authorList>
    </citation>
    <scope>NUCLEOTIDE SEQUENCE [LARGE SCALE GENOMIC DNA]</scope>
    <source>
        <strain evidence="2 3">BB4</strain>
    </source>
</reference>
<evidence type="ECO:0000313" key="2">
    <source>
        <dbReference type="EMBL" id="MFK2919712.1"/>
    </source>
</evidence>